<evidence type="ECO:0000256" key="1">
    <source>
        <dbReference type="SAM" id="MobiDB-lite"/>
    </source>
</evidence>
<proteinExistence type="predicted"/>
<dbReference type="EMBL" id="QJKJ01005683">
    <property type="protein sequence ID" value="RDX89395.1"/>
    <property type="molecule type" value="Genomic_DNA"/>
</dbReference>
<accession>A0A371GFR6</accession>
<reference evidence="2" key="1">
    <citation type="submission" date="2018-05" db="EMBL/GenBank/DDBJ databases">
        <title>Draft genome of Mucuna pruriens seed.</title>
        <authorList>
            <person name="Nnadi N.E."/>
            <person name="Vos R."/>
            <person name="Hasami M.H."/>
            <person name="Devisetty U.K."/>
            <person name="Aguiy J.C."/>
        </authorList>
    </citation>
    <scope>NUCLEOTIDE SEQUENCE [LARGE SCALE GENOMIC DNA]</scope>
    <source>
        <strain evidence="2">JCA_2017</strain>
    </source>
</reference>
<gene>
    <name evidence="2" type="ORF">CR513_28885</name>
</gene>
<name>A0A371GFR6_MUCPR</name>
<sequence>MQFQQNMTATIQDSARSRNLPSQTILNSIGNASAVTLRSGKELSQLAQQLSRSAKADSESDANS</sequence>
<organism evidence="2 3">
    <name type="scientific">Mucuna pruriens</name>
    <name type="common">Velvet bean</name>
    <name type="synonym">Dolichos pruriens</name>
    <dbReference type="NCBI Taxonomy" id="157652"/>
    <lineage>
        <taxon>Eukaryota</taxon>
        <taxon>Viridiplantae</taxon>
        <taxon>Streptophyta</taxon>
        <taxon>Embryophyta</taxon>
        <taxon>Tracheophyta</taxon>
        <taxon>Spermatophyta</taxon>
        <taxon>Magnoliopsida</taxon>
        <taxon>eudicotyledons</taxon>
        <taxon>Gunneridae</taxon>
        <taxon>Pentapetalae</taxon>
        <taxon>rosids</taxon>
        <taxon>fabids</taxon>
        <taxon>Fabales</taxon>
        <taxon>Fabaceae</taxon>
        <taxon>Papilionoideae</taxon>
        <taxon>50 kb inversion clade</taxon>
        <taxon>NPAAA clade</taxon>
        <taxon>indigoferoid/millettioid clade</taxon>
        <taxon>Phaseoleae</taxon>
        <taxon>Mucuna</taxon>
    </lineage>
</organism>
<feature type="non-terminal residue" evidence="2">
    <location>
        <position position="1"/>
    </location>
</feature>
<evidence type="ECO:0000313" key="3">
    <source>
        <dbReference type="Proteomes" id="UP000257109"/>
    </source>
</evidence>
<dbReference type="Proteomes" id="UP000257109">
    <property type="component" value="Unassembled WGS sequence"/>
</dbReference>
<evidence type="ECO:0000313" key="2">
    <source>
        <dbReference type="EMBL" id="RDX89395.1"/>
    </source>
</evidence>
<feature type="region of interest" description="Disordered" evidence="1">
    <location>
        <begin position="1"/>
        <end position="20"/>
    </location>
</feature>
<dbReference type="OrthoDB" id="778454at2759"/>
<dbReference type="AlphaFoldDB" id="A0A371GFR6"/>
<protein>
    <submittedName>
        <fullName evidence="2">Uncharacterized protein</fullName>
    </submittedName>
</protein>
<keyword evidence="3" id="KW-1185">Reference proteome</keyword>
<comment type="caution">
    <text evidence="2">The sequence shown here is derived from an EMBL/GenBank/DDBJ whole genome shotgun (WGS) entry which is preliminary data.</text>
</comment>